<evidence type="ECO:0000313" key="3">
    <source>
        <dbReference type="Proteomes" id="UP001417504"/>
    </source>
</evidence>
<organism evidence="2 3">
    <name type="scientific">Stephania japonica</name>
    <dbReference type="NCBI Taxonomy" id="461633"/>
    <lineage>
        <taxon>Eukaryota</taxon>
        <taxon>Viridiplantae</taxon>
        <taxon>Streptophyta</taxon>
        <taxon>Embryophyta</taxon>
        <taxon>Tracheophyta</taxon>
        <taxon>Spermatophyta</taxon>
        <taxon>Magnoliopsida</taxon>
        <taxon>Ranunculales</taxon>
        <taxon>Menispermaceae</taxon>
        <taxon>Menispermoideae</taxon>
        <taxon>Cissampelideae</taxon>
        <taxon>Stephania</taxon>
    </lineage>
</organism>
<dbReference type="AlphaFoldDB" id="A0AAP0JB51"/>
<feature type="region of interest" description="Disordered" evidence="1">
    <location>
        <begin position="68"/>
        <end position="88"/>
    </location>
</feature>
<gene>
    <name evidence="2" type="ORF">Sjap_011449</name>
</gene>
<protein>
    <submittedName>
        <fullName evidence="2">Uncharacterized protein</fullName>
    </submittedName>
</protein>
<proteinExistence type="predicted"/>
<feature type="compositionally biased region" description="Gly residues" evidence="1">
    <location>
        <begin position="12"/>
        <end position="28"/>
    </location>
</feature>
<sequence length="182" mass="19236">MGRVDGDSPWGGARGGATGIPRGAGHGAGCEAERRGFLAGRETGRFCGENRGAKACPNPASPRYAGQTLAPCPAPPQRGQKCGKSPPRRYGMAGKVGVAVAGEAAEEMRRRVERLSVEMRRAVGEVDGVKGSSLRALDEFLEILETGTMRCVQGHVQWSFPPRTSITRFVSDVKVLALNGDT</sequence>
<reference evidence="2 3" key="1">
    <citation type="submission" date="2024-01" db="EMBL/GenBank/DDBJ databases">
        <title>Genome assemblies of Stephania.</title>
        <authorList>
            <person name="Yang L."/>
        </authorList>
    </citation>
    <scope>NUCLEOTIDE SEQUENCE [LARGE SCALE GENOMIC DNA]</scope>
    <source>
        <strain evidence="2">QJT</strain>
        <tissue evidence="2">Leaf</tissue>
    </source>
</reference>
<evidence type="ECO:0000256" key="1">
    <source>
        <dbReference type="SAM" id="MobiDB-lite"/>
    </source>
</evidence>
<dbReference type="Proteomes" id="UP001417504">
    <property type="component" value="Unassembled WGS sequence"/>
</dbReference>
<dbReference type="EMBL" id="JBBNAE010000004">
    <property type="protein sequence ID" value="KAK9130962.1"/>
    <property type="molecule type" value="Genomic_DNA"/>
</dbReference>
<evidence type="ECO:0000313" key="2">
    <source>
        <dbReference type="EMBL" id="KAK9130962.1"/>
    </source>
</evidence>
<accession>A0AAP0JB51</accession>
<feature type="region of interest" description="Disordered" evidence="1">
    <location>
        <begin position="1"/>
        <end position="29"/>
    </location>
</feature>
<keyword evidence="3" id="KW-1185">Reference proteome</keyword>
<comment type="caution">
    <text evidence="2">The sequence shown here is derived from an EMBL/GenBank/DDBJ whole genome shotgun (WGS) entry which is preliminary data.</text>
</comment>
<name>A0AAP0JB51_9MAGN</name>